<evidence type="ECO:0000259" key="7">
    <source>
        <dbReference type="Pfam" id="PF25917"/>
    </source>
</evidence>
<dbReference type="Gene3D" id="1.10.287.470">
    <property type="entry name" value="Helix hairpin bin"/>
    <property type="match status" value="1"/>
</dbReference>
<dbReference type="GO" id="GO:1990281">
    <property type="term" value="C:efflux pump complex"/>
    <property type="evidence" value="ECO:0007669"/>
    <property type="project" value="TreeGrafter"/>
</dbReference>
<comment type="similarity">
    <text evidence="2">Belongs to the membrane fusion protein (MFP) (TC 8.A.1) family.</text>
</comment>
<evidence type="ECO:0000256" key="3">
    <source>
        <dbReference type="ARBA" id="ARBA00022448"/>
    </source>
</evidence>
<accession>A0A0R0AH13</accession>
<feature type="domain" description="Multidrug resistance protein MdtA-like C-terminal permuted SH3" evidence="9">
    <location>
        <begin position="274"/>
        <end position="332"/>
    </location>
</feature>
<keyword evidence="3" id="KW-0813">Transport</keyword>
<evidence type="ECO:0000256" key="2">
    <source>
        <dbReference type="ARBA" id="ARBA00009477"/>
    </source>
</evidence>
<dbReference type="Pfam" id="PF25954">
    <property type="entry name" value="Beta-barrel_RND_2"/>
    <property type="match status" value="1"/>
</dbReference>
<keyword evidence="11" id="KW-1185">Reference proteome</keyword>
<evidence type="ECO:0000256" key="4">
    <source>
        <dbReference type="SAM" id="Coils"/>
    </source>
</evidence>
<evidence type="ECO:0000313" key="10">
    <source>
        <dbReference type="EMBL" id="KRG40647.1"/>
    </source>
</evidence>
<comment type="caution">
    <text evidence="10">The sequence shown here is derived from an EMBL/GenBank/DDBJ whole genome shotgun (WGS) entry which is preliminary data.</text>
</comment>
<dbReference type="SUPFAM" id="SSF111369">
    <property type="entry name" value="HlyD-like secretion proteins"/>
    <property type="match status" value="1"/>
</dbReference>
<evidence type="ECO:0000259" key="6">
    <source>
        <dbReference type="Pfam" id="PF25876"/>
    </source>
</evidence>
<evidence type="ECO:0000259" key="8">
    <source>
        <dbReference type="Pfam" id="PF25954"/>
    </source>
</evidence>
<dbReference type="PANTHER" id="PTHR30469">
    <property type="entry name" value="MULTIDRUG RESISTANCE PROTEIN MDTA"/>
    <property type="match status" value="1"/>
</dbReference>
<feature type="domain" description="Multidrug resistance protein MdtA-like barrel-sandwich hybrid" evidence="7">
    <location>
        <begin position="50"/>
        <end position="184"/>
    </location>
</feature>
<reference evidence="10 11" key="1">
    <citation type="submission" date="2015-10" db="EMBL/GenBank/DDBJ databases">
        <title>Genome sequencing and analysis of members of genus Stenotrophomonas.</title>
        <authorList>
            <person name="Patil P.P."/>
            <person name="Midha S."/>
            <person name="Patil P.B."/>
        </authorList>
    </citation>
    <scope>NUCLEOTIDE SEQUENCE [LARGE SCALE GENOMIC DNA]</scope>
    <source>
        <strain evidence="10 11">JCM 16536</strain>
    </source>
</reference>
<dbReference type="Gene3D" id="2.40.50.100">
    <property type="match status" value="1"/>
</dbReference>
<evidence type="ECO:0000256" key="5">
    <source>
        <dbReference type="SAM" id="MobiDB-lite"/>
    </source>
</evidence>
<dbReference type="OrthoDB" id="9806939at2"/>
<dbReference type="Gene3D" id="2.40.30.170">
    <property type="match status" value="1"/>
</dbReference>
<dbReference type="AlphaFoldDB" id="A0A0R0AH13"/>
<dbReference type="Proteomes" id="UP000051802">
    <property type="component" value="Unassembled WGS sequence"/>
</dbReference>
<keyword evidence="4" id="KW-0175">Coiled coil</keyword>
<evidence type="ECO:0000313" key="11">
    <source>
        <dbReference type="Proteomes" id="UP000051802"/>
    </source>
</evidence>
<comment type="subcellular location">
    <subcellularLocation>
        <location evidence="1">Cell envelope</location>
    </subcellularLocation>
</comment>
<proteinExistence type="inferred from homology"/>
<dbReference type="InterPro" id="IPR058627">
    <property type="entry name" value="MdtA-like_C"/>
</dbReference>
<dbReference type="STRING" id="676599.ARC20_12530"/>
<feature type="domain" description="Multidrug resistance protein MdtA-like alpha-helical hairpin" evidence="6">
    <location>
        <begin position="88"/>
        <end position="156"/>
    </location>
</feature>
<dbReference type="InterPro" id="IPR058625">
    <property type="entry name" value="MdtA-like_BSH"/>
</dbReference>
<dbReference type="InterPro" id="IPR058624">
    <property type="entry name" value="MdtA-like_HH"/>
</dbReference>
<organism evidence="10 11">
    <name type="scientific">Stenotrophomonas panacihumi</name>
    <dbReference type="NCBI Taxonomy" id="676599"/>
    <lineage>
        <taxon>Bacteria</taxon>
        <taxon>Pseudomonadati</taxon>
        <taxon>Pseudomonadota</taxon>
        <taxon>Gammaproteobacteria</taxon>
        <taxon>Lysobacterales</taxon>
        <taxon>Lysobacteraceae</taxon>
        <taxon>Stenotrophomonas</taxon>
    </lineage>
</organism>
<dbReference type="GO" id="GO:0015562">
    <property type="term" value="F:efflux transmembrane transporter activity"/>
    <property type="evidence" value="ECO:0007669"/>
    <property type="project" value="TreeGrafter"/>
</dbReference>
<sequence length="363" mass="38043">MFALLLSGCGGGDKPAPPAPPALVVQPARAEGRGMATYPGEVRAKQESELAFRVGGHIVKRRVDAGERVQRGQVLAELDPADLALQARSAQAQYESAQADLARARDDFQRYAKLVDQQLVSRSTYDAQNAAYKAAQNQAEAARASLDVARNQAAYTHLVAPADGVIASRQAEAGQVVAAGQTVFTLAADGAREIAINLPESDGRRFSVGQPAEIELWNRPGERLAGTIREIAPAADSQTRTYATRVALAPEALASVELGQSARVYLAGADNGGLTLPLTAIQRGAQDATSVWVVNLADGKVHAQAVKIGGYGSDQVPVLSGIAANDWVVAAGGHLLRDGEQVTPVDRSNRPLRTPAAAPAAQR</sequence>
<name>A0A0R0AH13_9GAMM</name>
<feature type="coiled-coil region" evidence="4">
    <location>
        <begin position="87"/>
        <end position="152"/>
    </location>
</feature>
<protein>
    <submittedName>
        <fullName evidence="10">RND transporter</fullName>
    </submittedName>
</protein>
<dbReference type="PANTHER" id="PTHR30469:SF15">
    <property type="entry name" value="HLYD FAMILY OF SECRETION PROTEINS"/>
    <property type="match status" value="1"/>
</dbReference>
<feature type="region of interest" description="Disordered" evidence="5">
    <location>
        <begin position="340"/>
        <end position="363"/>
    </location>
</feature>
<dbReference type="RefSeq" id="WP_057647538.1">
    <property type="nucleotide sequence ID" value="NZ_LLXU01000095.1"/>
</dbReference>
<dbReference type="Pfam" id="PF25917">
    <property type="entry name" value="BSH_RND"/>
    <property type="match status" value="1"/>
</dbReference>
<evidence type="ECO:0000259" key="9">
    <source>
        <dbReference type="Pfam" id="PF25967"/>
    </source>
</evidence>
<dbReference type="Gene3D" id="2.40.420.20">
    <property type="match status" value="1"/>
</dbReference>
<gene>
    <name evidence="10" type="ORF">ARC20_12530</name>
</gene>
<dbReference type="Pfam" id="PF25876">
    <property type="entry name" value="HH_MFP_RND"/>
    <property type="match status" value="1"/>
</dbReference>
<dbReference type="Pfam" id="PF25967">
    <property type="entry name" value="RND-MFP_C"/>
    <property type="match status" value="1"/>
</dbReference>
<feature type="domain" description="CusB-like beta-barrel" evidence="8">
    <location>
        <begin position="195"/>
        <end position="251"/>
    </location>
</feature>
<dbReference type="InterPro" id="IPR006143">
    <property type="entry name" value="RND_pump_MFP"/>
</dbReference>
<dbReference type="EMBL" id="LLXU01000095">
    <property type="protein sequence ID" value="KRG40647.1"/>
    <property type="molecule type" value="Genomic_DNA"/>
</dbReference>
<dbReference type="NCBIfam" id="TIGR01730">
    <property type="entry name" value="RND_mfp"/>
    <property type="match status" value="1"/>
</dbReference>
<dbReference type="InterPro" id="IPR058792">
    <property type="entry name" value="Beta-barrel_RND_2"/>
</dbReference>
<evidence type="ECO:0000256" key="1">
    <source>
        <dbReference type="ARBA" id="ARBA00004196"/>
    </source>
</evidence>